<comment type="subcellular location">
    <subcellularLocation>
        <location evidence="2">Endoplasmic reticulum membrane</location>
        <topology evidence="2">Multi-pass membrane protein</topology>
    </subcellularLocation>
</comment>
<keyword evidence="11" id="KW-0443">Lipid metabolism</keyword>
<dbReference type="Pfam" id="PF04116">
    <property type="entry name" value="FA_hydroxylase"/>
    <property type="match status" value="1"/>
</dbReference>
<keyword evidence="10" id="KW-0560">Oxidoreductase</keyword>
<dbReference type="EMBL" id="JBIPKE010000015">
    <property type="protein sequence ID" value="MFH6983392.1"/>
    <property type="molecule type" value="Genomic_DNA"/>
</dbReference>
<feature type="transmembrane region" description="Helical" evidence="14">
    <location>
        <begin position="144"/>
        <end position="163"/>
    </location>
</feature>
<protein>
    <submittedName>
        <fullName evidence="16">Sterol desaturase family protein</fullName>
    </submittedName>
</protein>
<feature type="domain" description="Fatty acid hydroxylase" evidence="15">
    <location>
        <begin position="67"/>
        <end position="207"/>
    </location>
</feature>
<evidence type="ECO:0000256" key="4">
    <source>
        <dbReference type="ARBA" id="ARBA00022692"/>
    </source>
</evidence>
<dbReference type="Proteomes" id="UP001610063">
    <property type="component" value="Unassembled WGS sequence"/>
</dbReference>
<keyword evidence="12 14" id="KW-0472">Membrane</keyword>
<name>A0ABW7N7L1_9BACT</name>
<feature type="transmembrane region" description="Helical" evidence="14">
    <location>
        <begin position="121"/>
        <end position="138"/>
    </location>
</feature>
<sequence length="210" mass="24695">MENQFNTIPEHLRPKDQGTNTLFRSRFIEKFTRAHVSVPVTMHLIIICSVSYLALQQFDIITFSLLFVAGVLFWTFSEYWVHRYLYHVKTKMKWLLKIQHIGHGIHHQYPKDSTRLAMPPLPALILISVFYALIWLVMRDYAVAFFPGFLLGYVLYVSLHYLMHTTKPPKFAPLAKLWKSHALHHYKYPETKSFGVSTKLWDIIFGTLPD</sequence>
<organism evidence="16 17">
    <name type="scientific">Marinoscillum luteum</name>
    <dbReference type="NCBI Taxonomy" id="861051"/>
    <lineage>
        <taxon>Bacteria</taxon>
        <taxon>Pseudomonadati</taxon>
        <taxon>Bacteroidota</taxon>
        <taxon>Cytophagia</taxon>
        <taxon>Cytophagales</taxon>
        <taxon>Reichenbachiellaceae</taxon>
        <taxon>Marinoscillum</taxon>
    </lineage>
</organism>
<evidence type="ECO:0000256" key="1">
    <source>
        <dbReference type="ARBA" id="ARBA00001947"/>
    </source>
</evidence>
<keyword evidence="3" id="KW-0444">Lipid biosynthesis</keyword>
<evidence type="ECO:0000313" key="16">
    <source>
        <dbReference type="EMBL" id="MFH6983392.1"/>
    </source>
</evidence>
<accession>A0ABW7N7L1</accession>
<keyword evidence="9 14" id="KW-1133">Transmembrane helix</keyword>
<evidence type="ECO:0000256" key="3">
    <source>
        <dbReference type="ARBA" id="ARBA00022516"/>
    </source>
</evidence>
<evidence type="ECO:0000256" key="10">
    <source>
        <dbReference type="ARBA" id="ARBA00023002"/>
    </source>
</evidence>
<keyword evidence="6" id="KW-0256">Endoplasmic reticulum</keyword>
<keyword evidence="8" id="KW-0862">Zinc</keyword>
<dbReference type="InterPro" id="IPR006694">
    <property type="entry name" value="Fatty_acid_hydroxylase"/>
</dbReference>
<dbReference type="PANTHER" id="PTHR12863:SF1">
    <property type="entry name" value="FATTY ACID 2-HYDROXYLASE"/>
    <property type="match status" value="1"/>
</dbReference>
<feature type="transmembrane region" description="Helical" evidence="14">
    <location>
        <begin position="60"/>
        <end position="81"/>
    </location>
</feature>
<proteinExistence type="predicted"/>
<keyword evidence="7" id="KW-0276">Fatty acid metabolism</keyword>
<evidence type="ECO:0000256" key="11">
    <source>
        <dbReference type="ARBA" id="ARBA00023098"/>
    </source>
</evidence>
<evidence type="ECO:0000256" key="6">
    <source>
        <dbReference type="ARBA" id="ARBA00022824"/>
    </source>
</evidence>
<evidence type="ECO:0000256" key="13">
    <source>
        <dbReference type="ARBA" id="ARBA00023160"/>
    </source>
</evidence>
<evidence type="ECO:0000256" key="14">
    <source>
        <dbReference type="SAM" id="Phobius"/>
    </source>
</evidence>
<reference evidence="16 17" key="1">
    <citation type="journal article" date="2013" name="Int. J. Syst. Evol. Microbiol.">
        <title>Marinoscillum luteum sp. nov., isolated from marine sediment.</title>
        <authorList>
            <person name="Cha I.T."/>
            <person name="Park S.J."/>
            <person name="Kim S.J."/>
            <person name="Kim J.G."/>
            <person name="Jung M.Y."/>
            <person name="Shin K.S."/>
            <person name="Kwon K.K."/>
            <person name="Yang S.H."/>
            <person name="Seo Y.S."/>
            <person name="Rhee S.K."/>
        </authorList>
    </citation>
    <scope>NUCLEOTIDE SEQUENCE [LARGE SCALE GENOMIC DNA]</scope>
    <source>
        <strain evidence="16 17">KCTC 23939</strain>
    </source>
</reference>
<evidence type="ECO:0000313" key="17">
    <source>
        <dbReference type="Proteomes" id="UP001610063"/>
    </source>
</evidence>
<dbReference type="RefSeq" id="WP_395416967.1">
    <property type="nucleotide sequence ID" value="NZ_JBIPKE010000015.1"/>
</dbReference>
<evidence type="ECO:0000259" key="15">
    <source>
        <dbReference type="Pfam" id="PF04116"/>
    </source>
</evidence>
<evidence type="ECO:0000256" key="2">
    <source>
        <dbReference type="ARBA" id="ARBA00004477"/>
    </source>
</evidence>
<comment type="caution">
    <text evidence="16">The sequence shown here is derived from an EMBL/GenBank/DDBJ whole genome shotgun (WGS) entry which is preliminary data.</text>
</comment>
<dbReference type="InterPro" id="IPR014430">
    <property type="entry name" value="Scs7"/>
</dbReference>
<dbReference type="PANTHER" id="PTHR12863">
    <property type="entry name" value="FATTY ACID HYDROXYLASE"/>
    <property type="match status" value="1"/>
</dbReference>
<keyword evidence="4 14" id="KW-0812">Transmembrane</keyword>
<keyword evidence="13" id="KW-0275">Fatty acid biosynthesis</keyword>
<evidence type="ECO:0000256" key="7">
    <source>
        <dbReference type="ARBA" id="ARBA00022832"/>
    </source>
</evidence>
<comment type="cofactor">
    <cofactor evidence="1">
        <name>Zn(2+)</name>
        <dbReference type="ChEBI" id="CHEBI:29105"/>
    </cofactor>
</comment>
<evidence type="ECO:0000256" key="5">
    <source>
        <dbReference type="ARBA" id="ARBA00022723"/>
    </source>
</evidence>
<keyword evidence="17" id="KW-1185">Reference proteome</keyword>
<evidence type="ECO:0000256" key="9">
    <source>
        <dbReference type="ARBA" id="ARBA00022989"/>
    </source>
</evidence>
<feature type="transmembrane region" description="Helical" evidence="14">
    <location>
        <begin position="34"/>
        <end position="54"/>
    </location>
</feature>
<evidence type="ECO:0000256" key="12">
    <source>
        <dbReference type="ARBA" id="ARBA00023136"/>
    </source>
</evidence>
<gene>
    <name evidence="16" type="ORF">ACHKAR_08090</name>
</gene>
<evidence type="ECO:0000256" key="8">
    <source>
        <dbReference type="ARBA" id="ARBA00022833"/>
    </source>
</evidence>
<keyword evidence="5" id="KW-0479">Metal-binding</keyword>